<dbReference type="GO" id="GO:0043190">
    <property type="term" value="C:ATP-binding cassette (ABC) transporter complex"/>
    <property type="evidence" value="ECO:0007669"/>
    <property type="project" value="InterPro"/>
</dbReference>
<feature type="domain" description="Solute-binding protein family 5" evidence="2">
    <location>
        <begin position="92"/>
        <end position="448"/>
    </location>
</feature>
<dbReference type="EMBL" id="CADIJO010000047">
    <property type="protein sequence ID" value="CAB3743624.1"/>
    <property type="molecule type" value="Genomic_DNA"/>
</dbReference>
<feature type="signal peptide" evidence="1">
    <location>
        <begin position="1"/>
        <end position="36"/>
    </location>
</feature>
<dbReference type="PIRSF" id="PIRSF002741">
    <property type="entry name" value="MppA"/>
    <property type="match status" value="1"/>
</dbReference>
<evidence type="ECO:0000259" key="2">
    <source>
        <dbReference type="Pfam" id="PF00496"/>
    </source>
</evidence>
<evidence type="ECO:0000313" key="4">
    <source>
        <dbReference type="Proteomes" id="UP000494111"/>
    </source>
</evidence>
<name>A0A6S7C8J9_9BURK</name>
<feature type="chain" id="PRO_5028998039" evidence="1">
    <location>
        <begin position="37"/>
        <end position="538"/>
    </location>
</feature>
<dbReference type="PANTHER" id="PTHR30290:SF65">
    <property type="entry name" value="MONOACYL PHOSPHATIDYLINOSITOL TETRAMANNOSIDE-BINDING PROTEIN LPQW-RELATED"/>
    <property type="match status" value="1"/>
</dbReference>
<dbReference type="GO" id="GO:0015833">
    <property type="term" value="P:peptide transport"/>
    <property type="evidence" value="ECO:0007669"/>
    <property type="project" value="TreeGrafter"/>
</dbReference>
<keyword evidence="1" id="KW-0732">Signal</keyword>
<dbReference type="InterPro" id="IPR030678">
    <property type="entry name" value="Peptide/Ni-bd"/>
</dbReference>
<dbReference type="Gene3D" id="3.40.190.10">
    <property type="entry name" value="Periplasmic binding protein-like II"/>
    <property type="match status" value="1"/>
</dbReference>
<reference evidence="3 4" key="1">
    <citation type="submission" date="2020-04" db="EMBL/GenBank/DDBJ databases">
        <authorList>
            <person name="De Canck E."/>
        </authorList>
    </citation>
    <scope>NUCLEOTIDE SEQUENCE [LARGE SCALE GENOMIC DNA]</scope>
    <source>
        <strain evidence="3 4">LMG 3458</strain>
    </source>
</reference>
<dbReference type="Pfam" id="PF00496">
    <property type="entry name" value="SBP_bac_5"/>
    <property type="match status" value="1"/>
</dbReference>
<dbReference type="GO" id="GO:0030288">
    <property type="term" value="C:outer membrane-bounded periplasmic space"/>
    <property type="evidence" value="ECO:0007669"/>
    <property type="project" value="UniProtKB-ARBA"/>
</dbReference>
<evidence type="ECO:0000313" key="3">
    <source>
        <dbReference type="EMBL" id="CAB3743624.1"/>
    </source>
</evidence>
<dbReference type="AlphaFoldDB" id="A0A6S7C8J9"/>
<dbReference type="InterPro" id="IPR000914">
    <property type="entry name" value="SBP_5_dom"/>
</dbReference>
<evidence type="ECO:0000256" key="1">
    <source>
        <dbReference type="SAM" id="SignalP"/>
    </source>
</evidence>
<proteinExistence type="predicted"/>
<protein>
    <submittedName>
        <fullName evidence="3">Glutathione-binding protein GsiB</fullName>
    </submittedName>
</protein>
<dbReference type="Gene3D" id="3.10.105.10">
    <property type="entry name" value="Dipeptide-binding Protein, Domain 3"/>
    <property type="match status" value="1"/>
</dbReference>
<dbReference type="InterPro" id="IPR039424">
    <property type="entry name" value="SBP_5"/>
</dbReference>
<dbReference type="Proteomes" id="UP000494111">
    <property type="component" value="Unassembled WGS sequence"/>
</dbReference>
<sequence>MQRSTASLMNPHRDASAPRWAAPVGAALCAAVFALAATPAHGATPQYGGILKVALDGDPACVDPQQPGNNTALNIGRQITDSLTDQDPETGNIVPWLATTWKAEEDNRRFTFVLRDGATFSDGSKLDADAVKANFDGIVKMGARASLASTYLAGVDRIEAPDAHTVVVVFKEPNAQFLQATSTMSLGLLSKATLARSYEERCQGQVVGSGPFVLTSFTHNQGAKLQRRDDYAWPSSLATHRDKAYLEGIEFRIIPESGVRNGSLLSRQVDVNTSVQPQDEKVLLAQGLPILARSNPGLVYSFFPNESLPLWAAPAVRRALVKGINRPELQTILSRYQQPATSVLAKTTPSYVDQSQALAYDPKGAIKLLEDDGWLPGKDGIREKNGERLTVRLEYWQSVTYLELIQQQLREIGVDLQLKKSVIGQVNAIRDTGKMPIQFYNLTRADPDILRTVFLASGRNVNFRAPAEVDAVLAQSAAAQDPAQRKQLIARAAELLVADGHAIPLVELATVGATGKHVQGLHYDASSRLQFYDTWLQK</sequence>
<accession>A0A6S7C8J9</accession>
<dbReference type="CDD" id="cd08492">
    <property type="entry name" value="PBP2_NikA_DppA_OppA_like_15"/>
    <property type="match status" value="1"/>
</dbReference>
<dbReference type="PANTHER" id="PTHR30290">
    <property type="entry name" value="PERIPLASMIC BINDING COMPONENT OF ABC TRANSPORTER"/>
    <property type="match status" value="1"/>
</dbReference>
<dbReference type="SUPFAM" id="SSF53850">
    <property type="entry name" value="Periplasmic binding protein-like II"/>
    <property type="match status" value="1"/>
</dbReference>
<dbReference type="RefSeq" id="WP_246289337.1">
    <property type="nucleotide sequence ID" value="NZ_CADIJO010000047.1"/>
</dbReference>
<dbReference type="GO" id="GO:1904680">
    <property type="term" value="F:peptide transmembrane transporter activity"/>
    <property type="evidence" value="ECO:0007669"/>
    <property type="project" value="TreeGrafter"/>
</dbReference>
<organism evidence="3 4">
    <name type="scientific">Achromobacter deleyi</name>
    <dbReference type="NCBI Taxonomy" id="1353891"/>
    <lineage>
        <taxon>Bacteria</taxon>
        <taxon>Pseudomonadati</taxon>
        <taxon>Pseudomonadota</taxon>
        <taxon>Betaproteobacteria</taxon>
        <taxon>Burkholderiales</taxon>
        <taxon>Alcaligenaceae</taxon>
        <taxon>Achromobacter</taxon>
    </lineage>
</organism>
<gene>
    <name evidence="3" type="primary">gsiB_15</name>
    <name evidence="3" type="ORF">LMG3458_06144</name>
</gene>